<reference evidence="2" key="1">
    <citation type="journal article" date="2023" name="Nat. Plants">
        <title>Single-cell RNA sequencing provides a high-resolution roadmap for understanding the multicellular compartmentation of specialized metabolism.</title>
        <authorList>
            <person name="Sun S."/>
            <person name="Shen X."/>
            <person name="Li Y."/>
            <person name="Li Y."/>
            <person name="Wang S."/>
            <person name="Li R."/>
            <person name="Zhang H."/>
            <person name="Shen G."/>
            <person name="Guo B."/>
            <person name="Wei J."/>
            <person name="Xu J."/>
            <person name="St-Pierre B."/>
            <person name="Chen S."/>
            <person name="Sun C."/>
        </authorList>
    </citation>
    <scope>NUCLEOTIDE SEQUENCE [LARGE SCALE GENOMIC DNA]</scope>
</reference>
<proteinExistence type="predicted"/>
<dbReference type="EMBL" id="CM044701">
    <property type="protein sequence ID" value="KAI5680916.1"/>
    <property type="molecule type" value="Genomic_DNA"/>
</dbReference>
<organism evidence="1 2">
    <name type="scientific">Catharanthus roseus</name>
    <name type="common">Madagascar periwinkle</name>
    <name type="synonym">Vinca rosea</name>
    <dbReference type="NCBI Taxonomy" id="4058"/>
    <lineage>
        <taxon>Eukaryota</taxon>
        <taxon>Viridiplantae</taxon>
        <taxon>Streptophyta</taxon>
        <taxon>Embryophyta</taxon>
        <taxon>Tracheophyta</taxon>
        <taxon>Spermatophyta</taxon>
        <taxon>Magnoliopsida</taxon>
        <taxon>eudicotyledons</taxon>
        <taxon>Gunneridae</taxon>
        <taxon>Pentapetalae</taxon>
        <taxon>asterids</taxon>
        <taxon>lamiids</taxon>
        <taxon>Gentianales</taxon>
        <taxon>Apocynaceae</taxon>
        <taxon>Rauvolfioideae</taxon>
        <taxon>Vinceae</taxon>
        <taxon>Catharanthinae</taxon>
        <taxon>Catharanthus</taxon>
    </lineage>
</organism>
<keyword evidence="2" id="KW-1185">Reference proteome</keyword>
<sequence>MLSRLRRELSEVISHYPHYNHNDIKVTFILVHLGLAAWYCHREKVWFMTFSTLLHTYLKLFEAYSLYTLYYVRFFSVTHPLQVSNSFQWDHPPLPIYGQVSRRPILKRLHREFSGFICHRTDFYRNSSNVTSIFVRLGYAV</sequence>
<comment type="caution">
    <text evidence="1">The sequence shown here is derived from an EMBL/GenBank/DDBJ whole genome shotgun (WGS) entry which is preliminary data.</text>
</comment>
<accession>A0ACC0C7M3</accession>
<evidence type="ECO:0000313" key="2">
    <source>
        <dbReference type="Proteomes" id="UP001060085"/>
    </source>
</evidence>
<protein>
    <submittedName>
        <fullName evidence="1">Uncharacterized protein</fullName>
    </submittedName>
</protein>
<dbReference type="Proteomes" id="UP001060085">
    <property type="component" value="Linkage Group LG01"/>
</dbReference>
<evidence type="ECO:0000313" key="1">
    <source>
        <dbReference type="EMBL" id="KAI5680916.1"/>
    </source>
</evidence>
<name>A0ACC0C7M3_CATRO</name>
<gene>
    <name evidence="1" type="ORF">M9H77_02143</name>
</gene>